<proteinExistence type="inferred from homology"/>
<dbReference type="InterPro" id="IPR036366">
    <property type="entry name" value="PGBDSf"/>
</dbReference>
<evidence type="ECO:0000259" key="2">
    <source>
        <dbReference type="SMART" id="SM00701"/>
    </source>
</evidence>
<comment type="caution">
    <text evidence="3">The sequence shown here is derived from an EMBL/GenBank/DDBJ whole genome shotgun (WGS) entry which is preliminary data.</text>
</comment>
<dbReference type="PANTHER" id="PTHR11022">
    <property type="entry name" value="PEPTIDOGLYCAN RECOGNITION PROTEIN"/>
    <property type="match status" value="1"/>
</dbReference>
<dbReference type="CDD" id="cd06583">
    <property type="entry name" value="PGRP"/>
    <property type="match status" value="1"/>
</dbReference>
<dbReference type="Gene3D" id="1.10.101.10">
    <property type="entry name" value="PGBD-like superfamily/PGBD"/>
    <property type="match status" value="2"/>
</dbReference>
<dbReference type="InterPro" id="IPR002477">
    <property type="entry name" value="Peptidoglycan-bd-like"/>
</dbReference>
<accession>A0ABU8L8U0</accession>
<dbReference type="InterPro" id="IPR015510">
    <property type="entry name" value="PGRP"/>
</dbReference>
<dbReference type="EMBL" id="JBBDGM010000001">
    <property type="protein sequence ID" value="MEJ1087062.1"/>
    <property type="molecule type" value="Genomic_DNA"/>
</dbReference>
<dbReference type="Pfam" id="PF01471">
    <property type="entry name" value="PG_binding_1"/>
    <property type="match status" value="2"/>
</dbReference>
<dbReference type="SMART" id="SM00701">
    <property type="entry name" value="PGRP"/>
    <property type="match status" value="1"/>
</dbReference>
<sequence length="344" mass="36966">MAFIPRSEWGLPATWPNRRVDPSRRTGFVVHWDGGPNPDDAADEIRLLLAYHRYHLHTTKTGGFDYNLAVGPITGNIYEGRGLDVVGAHAGGANTPNIGVILIGGPGNLTEKGQQGLRDAYALACKHTGRQLRQLAHRDVNRTGCPGDDIAAWVHAGGLSGGTVPAGGGSTGGPRFRPGDITVGVSVKQVQERLVAHGYNVGPHGIDNDMGTDTISAIRSFQDDQGIDVDGIVGPDTWGRLSAKPGTAKPTGLKAPAFPLPNDDWYFGPKSGPKQSVSGYYSHRSDLRRWQQRMKDRGWDINPDGLYGPQTRSIAVAFQKEKRLRVDGLIGASTWAAAWTEPVT</sequence>
<keyword evidence="4" id="KW-1185">Reference proteome</keyword>
<dbReference type="RefSeq" id="WP_337330735.1">
    <property type="nucleotide sequence ID" value="NZ_JBBDGM010000001.1"/>
</dbReference>
<dbReference type="InterPro" id="IPR036365">
    <property type="entry name" value="PGBD-like_sf"/>
</dbReference>
<evidence type="ECO:0000313" key="3">
    <source>
        <dbReference type="EMBL" id="MEJ1087062.1"/>
    </source>
</evidence>
<reference evidence="3 4" key="1">
    <citation type="submission" date="2024-02" db="EMBL/GenBank/DDBJ databases">
        <authorList>
            <person name="Saticioglu I.B."/>
        </authorList>
    </citation>
    <scope>NUCLEOTIDE SEQUENCE [LARGE SCALE GENOMIC DNA]</scope>
    <source>
        <strain evidence="3 4">Mu-80</strain>
    </source>
</reference>
<evidence type="ECO:0000313" key="4">
    <source>
        <dbReference type="Proteomes" id="UP001371224"/>
    </source>
</evidence>
<dbReference type="Proteomes" id="UP001371224">
    <property type="component" value="Unassembled WGS sequence"/>
</dbReference>
<feature type="domain" description="Peptidoglycan recognition protein family" evidence="2">
    <location>
        <begin position="1"/>
        <end position="141"/>
    </location>
</feature>
<dbReference type="SUPFAM" id="SSF47090">
    <property type="entry name" value="PGBD-like"/>
    <property type="match status" value="2"/>
</dbReference>
<organism evidence="3 4">
    <name type="scientific">Microbacterium bandirmense</name>
    <dbReference type="NCBI Taxonomy" id="3122050"/>
    <lineage>
        <taxon>Bacteria</taxon>
        <taxon>Bacillati</taxon>
        <taxon>Actinomycetota</taxon>
        <taxon>Actinomycetes</taxon>
        <taxon>Micrococcales</taxon>
        <taxon>Microbacteriaceae</taxon>
        <taxon>Microbacterium</taxon>
    </lineage>
</organism>
<name>A0ABU8L8U0_9MICO</name>
<dbReference type="SUPFAM" id="SSF55846">
    <property type="entry name" value="N-acetylmuramoyl-L-alanine amidase-like"/>
    <property type="match status" value="1"/>
</dbReference>
<dbReference type="InterPro" id="IPR036505">
    <property type="entry name" value="Amidase/PGRP_sf"/>
</dbReference>
<dbReference type="InterPro" id="IPR002502">
    <property type="entry name" value="Amidase_domain"/>
</dbReference>
<dbReference type="InterPro" id="IPR006619">
    <property type="entry name" value="PGRP_domain_met/bac"/>
</dbReference>
<dbReference type="PANTHER" id="PTHR11022:SF41">
    <property type="entry name" value="PEPTIDOGLYCAN-RECOGNITION PROTEIN LC-RELATED"/>
    <property type="match status" value="1"/>
</dbReference>
<gene>
    <name evidence="3" type="ORF">WDU99_01880</name>
</gene>
<comment type="similarity">
    <text evidence="1">Belongs to the N-acetylmuramoyl-L-alanine amidase 2 family.</text>
</comment>
<protein>
    <submittedName>
        <fullName evidence="3">N-acetylmuramoyl-L-alanine amidase</fullName>
    </submittedName>
</protein>
<dbReference type="Gene3D" id="3.40.80.10">
    <property type="entry name" value="Peptidoglycan recognition protein-like"/>
    <property type="match status" value="1"/>
</dbReference>
<evidence type="ECO:0000256" key="1">
    <source>
        <dbReference type="ARBA" id="ARBA00007553"/>
    </source>
</evidence>